<sequence>MKLLKIKEYDNLEKYYSLEKTYYKGGNPIKQIGKGIGGIGKTAKNIIGGLTGGAIGKSPQEDLLRQQREEADRQAREAAERQRLAIEAENRRRAEERARAEAEAKAKAEAEAKRQAELERQRKAEEDYRNKVKTDTESMQRDIDGFQNKQQGTNLTDKPQTTVDFSKSLKLNKNRDEDKLKKIFKTGR</sequence>
<feature type="compositionally biased region" description="Basic and acidic residues" evidence="1">
    <location>
        <begin position="65"/>
        <end position="144"/>
    </location>
</feature>
<evidence type="ECO:0000313" key="2">
    <source>
        <dbReference type="EMBL" id="DAD90349.1"/>
    </source>
</evidence>
<evidence type="ECO:0000256" key="1">
    <source>
        <dbReference type="SAM" id="MobiDB-lite"/>
    </source>
</evidence>
<name>A0A8S5N6G1_9CAUD</name>
<protein>
    <submittedName>
        <fullName evidence="2">Uncharacterized protein</fullName>
    </submittedName>
</protein>
<organism evidence="2">
    <name type="scientific">Podoviridae sp. ct7K12</name>
    <dbReference type="NCBI Taxonomy" id="2826540"/>
    <lineage>
        <taxon>Viruses</taxon>
        <taxon>Duplodnaviria</taxon>
        <taxon>Heunggongvirae</taxon>
        <taxon>Uroviricota</taxon>
        <taxon>Caudoviricetes</taxon>
    </lineage>
</organism>
<proteinExistence type="predicted"/>
<feature type="compositionally biased region" description="Polar residues" evidence="1">
    <location>
        <begin position="147"/>
        <end position="167"/>
    </location>
</feature>
<dbReference type="EMBL" id="BK015083">
    <property type="protein sequence ID" value="DAD90349.1"/>
    <property type="molecule type" value="Genomic_DNA"/>
</dbReference>
<accession>A0A8S5N6G1</accession>
<reference evidence="2" key="1">
    <citation type="journal article" date="2021" name="Proc. Natl. Acad. Sci. U.S.A.">
        <title>A Catalog of Tens of Thousands of Viruses from Human Metagenomes Reveals Hidden Associations with Chronic Diseases.</title>
        <authorList>
            <person name="Tisza M.J."/>
            <person name="Buck C.B."/>
        </authorList>
    </citation>
    <scope>NUCLEOTIDE SEQUENCE</scope>
    <source>
        <strain evidence="2">Ct7K12</strain>
    </source>
</reference>
<feature type="region of interest" description="Disordered" evidence="1">
    <location>
        <begin position="65"/>
        <end position="167"/>
    </location>
</feature>